<accession>A0A5B7AXY4</accession>
<sequence length="120" mass="13599">MRKSFSLMNLSANFDATTEIADHNMDSTFEEITKYNGALSVGDSVENDNHTFVSISETLMRDPIWLRQKGQTYGKMKEILEKKKRKARKVGVSNSQIPQTAMTGKKNLLFIQNSICKYGT</sequence>
<name>A0A5B7AXY4_DAVIN</name>
<proteinExistence type="predicted"/>
<protein>
    <submittedName>
        <fullName evidence="1">Uncharacterized protein</fullName>
    </submittedName>
</protein>
<organism evidence="1">
    <name type="scientific">Davidia involucrata</name>
    <name type="common">Dove tree</name>
    <dbReference type="NCBI Taxonomy" id="16924"/>
    <lineage>
        <taxon>Eukaryota</taxon>
        <taxon>Viridiplantae</taxon>
        <taxon>Streptophyta</taxon>
        <taxon>Embryophyta</taxon>
        <taxon>Tracheophyta</taxon>
        <taxon>Spermatophyta</taxon>
        <taxon>Magnoliopsida</taxon>
        <taxon>eudicotyledons</taxon>
        <taxon>Gunneridae</taxon>
        <taxon>Pentapetalae</taxon>
        <taxon>asterids</taxon>
        <taxon>Cornales</taxon>
        <taxon>Nyssaceae</taxon>
        <taxon>Davidia</taxon>
    </lineage>
</organism>
<evidence type="ECO:0000313" key="1">
    <source>
        <dbReference type="EMBL" id="MPA61580.1"/>
    </source>
</evidence>
<reference evidence="1" key="1">
    <citation type="submission" date="2019-08" db="EMBL/GenBank/DDBJ databases">
        <title>Reference gene set and small RNA set construction with multiple tissues from Davidia involucrata Baill.</title>
        <authorList>
            <person name="Yang H."/>
            <person name="Zhou C."/>
            <person name="Li G."/>
            <person name="Wang J."/>
            <person name="Gao P."/>
            <person name="Wang M."/>
            <person name="Wang R."/>
            <person name="Zhao Y."/>
        </authorList>
    </citation>
    <scope>NUCLEOTIDE SEQUENCE</scope>
    <source>
        <tissue evidence="1">Mixed with DoveR01_LX</tissue>
    </source>
</reference>
<dbReference type="EMBL" id="GHES01031021">
    <property type="protein sequence ID" value="MPA61580.1"/>
    <property type="molecule type" value="Transcribed_RNA"/>
</dbReference>
<dbReference type="AlphaFoldDB" id="A0A5B7AXY4"/>
<gene>
    <name evidence="1" type="ORF">Din_031021</name>
</gene>